<dbReference type="Proteomes" id="UP001320119">
    <property type="component" value="Chromosome"/>
</dbReference>
<evidence type="ECO:0000259" key="1">
    <source>
        <dbReference type="Pfam" id="PF05943"/>
    </source>
</evidence>
<feature type="domain" description="TssC1 N-terminal" evidence="1">
    <location>
        <begin position="182"/>
        <end position="397"/>
    </location>
</feature>
<proteinExistence type="predicted"/>
<dbReference type="KEGG" id="marq:MARGE09_P2029"/>
<accession>A0AAN1WHR0</accession>
<dbReference type="AlphaFoldDB" id="A0AAN1WHR0"/>
<name>A0AAN1WHR0_9GAMM</name>
<organism evidence="2 3">
    <name type="scientific">Marinagarivorans cellulosilyticus</name>
    <dbReference type="NCBI Taxonomy" id="2721545"/>
    <lineage>
        <taxon>Bacteria</taxon>
        <taxon>Pseudomonadati</taxon>
        <taxon>Pseudomonadota</taxon>
        <taxon>Gammaproteobacteria</taxon>
        <taxon>Cellvibrionales</taxon>
        <taxon>Cellvibrionaceae</taxon>
        <taxon>Marinagarivorans</taxon>
    </lineage>
</organism>
<dbReference type="InterPro" id="IPR010269">
    <property type="entry name" value="T6SS_TssC-like"/>
</dbReference>
<dbReference type="InterPro" id="IPR008312">
    <property type="entry name" value="T6SS_TssB1"/>
</dbReference>
<sequence>MQSNITHPQTNATALAPKGSGAWKIAIIGNFSGLACSDGATSLLKRKHHRVTKDNFDEVFERLNVQLKLPICDNTISFDDIDDLNPDHLYQNVAAFSQYRELIQKLQSKAHFQDAVDQLQAKGLIEQTQTAAQVRGIPPENLLDSVLSSATQQSNAEFSVEALIRQTIAPHIEAQLDPRAEQYVGAVEAAATDLLRSIMHASEFKQLEASWRCLDFINRKLDTDRACHLHLIDANLEAIKKDALEHAANVEASELYRNVIADKAIAGNAPYDAILLDINATPNDAQLLQFFARFAQAANVRLLTGASLDTAGYTSANALLDNQAATAQSDAWLQARSTAGAQNLFACTPPFMVRLPYGAKTKPIESLRFEELPSTSNKASFYLWGNSAYLTLMSLVNKNNSIDSLPFHVTYDDDGDELLIPTTGAYLPASAIEKLEHAGLSVVQSVKNSDSVLIQRWVSFQNHP</sequence>
<dbReference type="Pfam" id="PF05943">
    <property type="entry name" value="VipB"/>
    <property type="match status" value="1"/>
</dbReference>
<protein>
    <submittedName>
        <fullName evidence="2">Type VI secretion system protein ImpC</fullName>
    </submittedName>
</protein>
<evidence type="ECO:0000313" key="3">
    <source>
        <dbReference type="Proteomes" id="UP001320119"/>
    </source>
</evidence>
<keyword evidence="3" id="KW-1185">Reference proteome</keyword>
<dbReference type="PANTHER" id="PTHR35565:SF1">
    <property type="entry name" value="TYPE VI SECRETION SYSTEM CONTRACTILE SHEATH LARGE SUBUNIT"/>
    <property type="match status" value="1"/>
</dbReference>
<reference evidence="2 3" key="1">
    <citation type="journal article" date="2022" name="IScience">
        <title>An ultrasensitive nanofiber-based assay for enzymatic hydrolysis and deep-sea microbial degradation of cellulose.</title>
        <authorList>
            <person name="Tsudome M."/>
            <person name="Tachioka M."/>
            <person name="Miyazaki M."/>
            <person name="Uchimura K."/>
            <person name="Tsuda M."/>
            <person name="Takaki Y."/>
            <person name="Deguchi S."/>
        </authorList>
    </citation>
    <scope>NUCLEOTIDE SEQUENCE [LARGE SCALE GENOMIC DNA]</scope>
    <source>
        <strain evidence="2 3">GE09</strain>
    </source>
</reference>
<dbReference type="Pfam" id="PF05591">
    <property type="entry name" value="T6SS_VipA"/>
    <property type="match status" value="1"/>
</dbReference>
<dbReference type="InterPro" id="IPR044031">
    <property type="entry name" value="TssC1_N"/>
</dbReference>
<gene>
    <name evidence="2" type="ORF">MARGE09_P2029</name>
</gene>
<dbReference type="PANTHER" id="PTHR35565">
    <property type="entry name" value="CYTOPLASMIC PROTEIN-RELATED"/>
    <property type="match status" value="1"/>
</dbReference>
<dbReference type="EMBL" id="AP023086">
    <property type="protein sequence ID" value="BCD97828.1"/>
    <property type="molecule type" value="Genomic_DNA"/>
</dbReference>
<evidence type="ECO:0000313" key="2">
    <source>
        <dbReference type="EMBL" id="BCD97828.1"/>
    </source>
</evidence>